<dbReference type="PANTHER" id="PTHR43477">
    <property type="entry name" value="DIHYDROANTICAPSIN 7-DEHYDROGENASE"/>
    <property type="match status" value="1"/>
</dbReference>
<dbReference type="HOGENOM" id="CLU_091006_0_0_6"/>
<evidence type="ECO:0000256" key="2">
    <source>
        <dbReference type="ARBA" id="ARBA00023002"/>
    </source>
</evidence>
<dbReference type="PRINTS" id="PR00081">
    <property type="entry name" value="GDHRDH"/>
</dbReference>
<dbReference type="Pfam" id="PF13561">
    <property type="entry name" value="adh_short_C2"/>
    <property type="match status" value="1"/>
</dbReference>
<evidence type="ECO:0000256" key="1">
    <source>
        <dbReference type="ARBA" id="ARBA00006484"/>
    </source>
</evidence>
<dbReference type="InterPro" id="IPR036291">
    <property type="entry name" value="NAD(P)-bd_dom_sf"/>
</dbReference>
<evidence type="ECO:0000313" key="3">
    <source>
        <dbReference type="EMBL" id="ADW76020.1"/>
    </source>
</evidence>
<dbReference type="Gene3D" id="3.40.50.720">
    <property type="entry name" value="NAD(P)-binding Rossmann-like Domain"/>
    <property type="match status" value="1"/>
</dbReference>
<proteinExistence type="inferred from homology"/>
<dbReference type="EMBL" id="CP002505">
    <property type="protein sequence ID" value="ADW76020.1"/>
    <property type="molecule type" value="Genomic_DNA"/>
</dbReference>
<dbReference type="GO" id="GO:0016491">
    <property type="term" value="F:oxidoreductase activity"/>
    <property type="evidence" value="ECO:0007669"/>
    <property type="project" value="UniProtKB-KW"/>
</dbReference>
<protein>
    <submittedName>
        <fullName evidence="3">dTDP-4-dehydrorhamnose reductase</fullName>
    </submittedName>
</protein>
<reference evidence="4" key="1">
    <citation type="submission" date="2011-01" db="EMBL/GenBank/DDBJ databases">
        <title>Complete sequence of chromosome of Rahnella sp. Y9602.</title>
        <authorList>
            <consortium name="US DOE Joint Genome Institute"/>
            <person name="Lucas S."/>
            <person name="Copeland A."/>
            <person name="Lapidus A."/>
            <person name="Cheng J.-F."/>
            <person name="Goodwin L."/>
            <person name="Pitluck S."/>
            <person name="Lu M."/>
            <person name="Detter J.C."/>
            <person name="Han C."/>
            <person name="Tapia R."/>
            <person name="Land M."/>
            <person name="Hauser L."/>
            <person name="Kyrpides N."/>
            <person name="Ivanova N."/>
            <person name="Ovchinnikova G."/>
            <person name="Pagani I."/>
            <person name="Sobecky P.A."/>
            <person name="Martinez R.J."/>
            <person name="Woyke T."/>
        </authorList>
    </citation>
    <scope>NUCLEOTIDE SEQUENCE [LARGE SCALE GENOMIC DNA]</scope>
    <source>
        <strain evidence="4">Y9602</strain>
    </source>
</reference>
<keyword evidence="2" id="KW-0560">Oxidoreductase</keyword>
<dbReference type="InterPro" id="IPR051122">
    <property type="entry name" value="SDR_DHRS6-like"/>
</dbReference>
<dbReference type="PANTHER" id="PTHR43477:SF1">
    <property type="entry name" value="DIHYDROANTICAPSIN 7-DEHYDROGENASE"/>
    <property type="match status" value="1"/>
</dbReference>
<dbReference type="CDD" id="cd11731">
    <property type="entry name" value="Lin1944_like_SDR_c"/>
    <property type="match status" value="1"/>
</dbReference>
<dbReference type="InterPro" id="IPR002347">
    <property type="entry name" value="SDR_fam"/>
</dbReference>
<accession>A0A0H3FGN9</accession>
<dbReference type="eggNOG" id="COG1028">
    <property type="taxonomic scope" value="Bacteria"/>
</dbReference>
<organism evidence="3 4">
    <name type="scientific">Rahnella sp. (strain Y9602)</name>
    <dbReference type="NCBI Taxonomy" id="2703885"/>
    <lineage>
        <taxon>Bacteria</taxon>
        <taxon>Pseudomonadati</taxon>
        <taxon>Pseudomonadota</taxon>
        <taxon>Gammaproteobacteria</taxon>
        <taxon>Enterobacterales</taxon>
        <taxon>Yersiniaceae</taxon>
        <taxon>Rahnella</taxon>
    </lineage>
</organism>
<sequence>MNNTILYLTRSLVKDGPANNVEEYLMKILVIGGTGTLGKAVIQELSADHEIVTAGKTRGDFQVDITDENSVKALFQSTGKVDAIIATTGSLHFGPLVEMTAAQFNIGLQNKLLGQVRLALIGQSFLNDGGSITLTSGIIADEPIRQGANATTVNAAVEGFVRGAAIELSRGIRINVVSPTVVEESLKAYGPFFPGFEAAPAARVAKAYRRSVEGAQTGRIYKVW</sequence>
<dbReference type="NCBIfam" id="NF005754">
    <property type="entry name" value="PRK07578.1"/>
    <property type="match status" value="1"/>
</dbReference>
<dbReference type="Proteomes" id="UP000007257">
    <property type="component" value="Chromosome"/>
</dbReference>
<dbReference type="AlphaFoldDB" id="A0A0H3FGN9"/>
<comment type="similarity">
    <text evidence="1">Belongs to the short-chain dehydrogenases/reductases (SDR) family.</text>
</comment>
<evidence type="ECO:0000313" key="4">
    <source>
        <dbReference type="Proteomes" id="UP000007257"/>
    </source>
</evidence>
<dbReference type="SUPFAM" id="SSF51735">
    <property type="entry name" value="NAD(P)-binding Rossmann-fold domains"/>
    <property type="match status" value="1"/>
</dbReference>
<reference evidence="3 4" key="2">
    <citation type="journal article" date="2012" name="J. Bacteriol.">
        <title>Complete Genome Sequence of Rahnella sp. Strain Y9602, a Gammaproteobacterium Isolate from Metal- and Radionuclide-Contaminated Soil.</title>
        <authorList>
            <person name="Martinez R.J."/>
            <person name="Bruce D."/>
            <person name="Detter C."/>
            <person name="Goodwin L.A."/>
            <person name="Han J."/>
            <person name="Han C.S."/>
            <person name="Held B."/>
            <person name="Land M.L."/>
            <person name="Mikhailova N."/>
            <person name="Nolan M."/>
            <person name="Pennacchio L."/>
            <person name="Pitluck S."/>
            <person name="Tapia R."/>
            <person name="Woyke T."/>
            <person name="Sobecky P.A."/>
        </authorList>
    </citation>
    <scope>NUCLEOTIDE SEQUENCE [LARGE SCALE GENOMIC DNA]</scope>
    <source>
        <strain evidence="3 4">Y9602</strain>
    </source>
</reference>
<name>A0A0H3FGN9_RAHSY</name>
<gene>
    <name evidence="3" type="ordered locus">Rahaq_4434</name>
</gene>
<dbReference type="KEGG" id="rah:Rahaq_4434"/>